<evidence type="ECO:0000259" key="2">
    <source>
        <dbReference type="Pfam" id="PF18974"/>
    </source>
</evidence>
<evidence type="ECO:0000313" key="4">
    <source>
        <dbReference type="Proteomes" id="UP000541185"/>
    </source>
</evidence>
<feature type="compositionally biased region" description="Low complexity" evidence="1">
    <location>
        <begin position="48"/>
        <end position="65"/>
    </location>
</feature>
<dbReference type="AlphaFoldDB" id="A0A848HDK4"/>
<organism evidence="3 4">
    <name type="scientific">Ramlibacter agri</name>
    <dbReference type="NCBI Taxonomy" id="2728837"/>
    <lineage>
        <taxon>Bacteria</taxon>
        <taxon>Pseudomonadati</taxon>
        <taxon>Pseudomonadota</taxon>
        <taxon>Betaproteobacteria</taxon>
        <taxon>Burkholderiales</taxon>
        <taxon>Comamonadaceae</taxon>
        <taxon>Ramlibacter</taxon>
    </lineage>
</organism>
<protein>
    <recommendedName>
        <fullName evidence="2">DUF5710 domain-containing protein</fullName>
    </recommendedName>
</protein>
<dbReference type="InterPro" id="IPR043764">
    <property type="entry name" value="DUF5710"/>
</dbReference>
<feature type="domain" description="DUF5710" evidence="2">
    <location>
        <begin position="2"/>
        <end position="43"/>
    </location>
</feature>
<dbReference type="EMBL" id="JABBFX010000004">
    <property type="protein sequence ID" value="NML48252.1"/>
    <property type="molecule type" value="Genomic_DNA"/>
</dbReference>
<comment type="caution">
    <text evidence="3">The sequence shown here is derived from an EMBL/GenBank/DDBJ whole genome shotgun (WGS) entry which is preliminary data.</text>
</comment>
<evidence type="ECO:0000256" key="1">
    <source>
        <dbReference type="SAM" id="MobiDB-lite"/>
    </source>
</evidence>
<sequence>MKKFLTVPYAEKDEAKSLGARWDPTRKRWYVQDKDLAPFARWLNEDGAAPAPAAAPASAPARAPRTGPKEPPAHCGCDVLPWEPCVHTRLAPTNGA</sequence>
<gene>
    <name evidence="3" type="ORF">HHL11_31175</name>
</gene>
<dbReference type="Pfam" id="PF18974">
    <property type="entry name" value="DUF5710"/>
    <property type="match status" value="1"/>
</dbReference>
<name>A0A848HDK4_9BURK</name>
<evidence type="ECO:0000313" key="3">
    <source>
        <dbReference type="EMBL" id="NML48252.1"/>
    </source>
</evidence>
<proteinExistence type="predicted"/>
<accession>A0A848HDK4</accession>
<feature type="region of interest" description="Disordered" evidence="1">
    <location>
        <begin position="48"/>
        <end position="72"/>
    </location>
</feature>
<keyword evidence="4" id="KW-1185">Reference proteome</keyword>
<dbReference type="RefSeq" id="WP_169422330.1">
    <property type="nucleotide sequence ID" value="NZ_JABBFX010000004.1"/>
</dbReference>
<dbReference type="Proteomes" id="UP000541185">
    <property type="component" value="Unassembled WGS sequence"/>
</dbReference>
<reference evidence="3 4" key="1">
    <citation type="submission" date="2020-04" db="EMBL/GenBank/DDBJ databases">
        <title>Ramlibacter sp. G-1-2-2 isolated from soil.</title>
        <authorList>
            <person name="Dahal R.H."/>
        </authorList>
    </citation>
    <scope>NUCLEOTIDE SEQUENCE [LARGE SCALE GENOMIC DNA]</scope>
    <source>
        <strain evidence="3 4">G-1-2-2</strain>
    </source>
</reference>